<dbReference type="InterPro" id="IPR013597">
    <property type="entry name" value="Mat_intron_G2"/>
</dbReference>
<name>J9GFP7_9ZZZZ</name>
<dbReference type="PANTHER" id="PTHR34047:SF8">
    <property type="entry name" value="PROTEIN YKFC"/>
    <property type="match status" value="1"/>
</dbReference>
<dbReference type="PANTHER" id="PTHR34047">
    <property type="entry name" value="NUCLEAR INTRON MATURASE 1, MITOCHONDRIAL-RELATED"/>
    <property type="match status" value="1"/>
</dbReference>
<keyword evidence="2" id="KW-0548">Nucleotidyltransferase</keyword>
<dbReference type="InterPro" id="IPR043502">
    <property type="entry name" value="DNA/RNA_pol_sf"/>
</dbReference>
<proteinExistence type="predicted"/>
<dbReference type="SUPFAM" id="SSF56672">
    <property type="entry name" value="DNA/RNA polymerases"/>
    <property type="match status" value="1"/>
</dbReference>
<dbReference type="PROSITE" id="PS50878">
    <property type="entry name" value="RT_POL"/>
    <property type="match status" value="1"/>
</dbReference>
<reference evidence="2" key="1">
    <citation type="journal article" date="2012" name="PLoS ONE">
        <title>Gene sets for utilization of primary and secondary nutrition supplies in the distal gut of endangered iberian lynx.</title>
        <authorList>
            <person name="Alcaide M."/>
            <person name="Messina E."/>
            <person name="Richter M."/>
            <person name="Bargiela R."/>
            <person name="Peplies J."/>
            <person name="Huws S.A."/>
            <person name="Newbold C.J."/>
            <person name="Golyshin P.N."/>
            <person name="Simon M.A."/>
            <person name="Lopez G."/>
            <person name="Yakimov M.M."/>
            <person name="Ferrer M."/>
        </authorList>
    </citation>
    <scope>NUCLEOTIDE SEQUENCE</scope>
</reference>
<dbReference type="InterPro" id="IPR051083">
    <property type="entry name" value="GrpII_Intron_Splice-Mob/Def"/>
</dbReference>
<keyword evidence="2" id="KW-0808">Transferase</keyword>
<organism evidence="2">
    <name type="scientific">gut metagenome</name>
    <dbReference type="NCBI Taxonomy" id="749906"/>
    <lineage>
        <taxon>unclassified sequences</taxon>
        <taxon>metagenomes</taxon>
        <taxon>organismal metagenomes</taxon>
    </lineage>
</organism>
<sequence length="245" mass="28555">MDQGVFSESEEGTPQGGLLSPLLSNIMLNELDKELESRGLPFVRYADDAMIFCRSKRAALRVKTTITQFIEEKLLLKVNKEKTIASYVQRVKYLGYSFQVMKGKCNLTIHQKSKAKLKSRLKELTSRSNGWGYEKRKAKPNAFIRGWVGYYHLAQAKVFLERTDEWLCRRIRMCIWKAWKNPKTRIANLKRCGVLDWQAYQWGNTRLGYWRVAGSRLVTSAMSNDKLKRAGYKTMLGSYLEWYPK</sequence>
<dbReference type="Pfam" id="PF00078">
    <property type="entry name" value="RVT_1"/>
    <property type="match status" value="1"/>
</dbReference>
<evidence type="ECO:0000259" key="1">
    <source>
        <dbReference type="PROSITE" id="PS50878"/>
    </source>
</evidence>
<dbReference type="AlphaFoldDB" id="J9GFP7"/>
<dbReference type="Pfam" id="PF08388">
    <property type="entry name" value="GIIM"/>
    <property type="match status" value="1"/>
</dbReference>
<protein>
    <submittedName>
        <fullName evidence="2">RNA-directed DNA polymerase (Reverse transcriptase)</fullName>
    </submittedName>
</protein>
<feature type="domain" description="Reverse transcriptase" evidence="1">
    <location>
        <begin position="1"/>
        <end position="98"/>
    </location>
</feature>
<comment type="caution">
    <text evidence="2">The sequence shown here is derived from an EMBL/GenBank/DDBJ whole genome shotgun (WGS) entry which is preliminary data.</text>
</comment>
<accession>J9GFP7</accession>
<keyword evidence="2" id="KW-0695">RNA-directed DNA polymerase</keyword>
<dbReference type="EMBL" id="AMCI01003306">
    <property type="protein sequence ID" value="EJX00608.1"/>
    <property type="molecule type" value="Genomic_DNA"/>
</dbReference>
<dbReference type="InterPro" id="IPR000477">
    <property type="entry name" value="RT_dom"/>
</dbReference>
<dbReference type="CDD" id="cd01651">
    <property type="entry name" value="RT_G2_intron"/>
    <property type="match status" value="1"/>
</dbReference>
<gene>
    <name evidence="2" type="ORF">EVA_11286</name>
</gene>
<dbReference type="GO" id="GO:0003964">
    <property type="term" value="F:RNA-directed DNA polymerase activity"/>
    <property type="evidence" value="ECO:0007669"/>
    <property type="project" value="UniProtKB-KW"/>
</dbReference>
<evidence type="ECO:0000313" key="2">
    <source>
        <dbReference type="EMBL" id="EJX00608.1"/>
    </source>
</evidence>